<dbReference type="PANTHER" id="PTHR33153:SF3">
    <property type="entry name" value="TRAFFICKING PROTEIN PARTICLE COMPLEX SUBUNIT 11 DOMAIN-CONTAINING PROTEIN"/>
    <property type="match status" value="1"/>
</dbReference>
<dbReference type="PANTHER" id="PTHR33153">
    <property type="entry name" value="MYND-TYPE DOMAIN-CONTAINING PROTEIN"/>
    <property type="match status" value="1"/>
</dbReference>
<dbReference type="Pfam" id="PF25273">
    <property type="entry name" value="DUF7869"/>
    <property type="match status" value="1"/>
</dbReference>
<name>A0ABP0Q7C7_9DINO</name>
<feature type="non-terminal residue" evidence="2">
    <location>
        <position position="1"/>
    </location>
</feature>
<reference evidence="2 3" key="1">
    <citation type="submission" date="2024-02" db="EMBL/GenBank/DDBJ databases">
        <authorList>
            <person name="Chen Y."/>
            <person name="Shah S."/>
            <person name="Dougan E. K."/>
            <person name="Thang M."/>
            <person name="Chan C."/>
        </authorList>
    </citation>
    <scope>NUCLEOTIDE SEQUENCE [LARGE SCALE GENOMIC DNA]</scope>
</reference>
<accession>A0ABP0Q7C7</accession>
<dbReference type="InterPro" id="IPR057191">
    <property type="entry name" value="DUF7869"/>
</dbReference>
<dbReference type="Proteomes" id="UP001642484">
    <property type="component" value="Unassembled WGS sequence"/>
</dbReference>
<gene>
    <name evidence="2" type="ORF">CCMP2556_LOCUS40465</name>
</gene>
<dbReference type="EMBL" id="CAXAMN010023983">
    <property type="protein sequence ID" value="CAK9082899.1"/>
    <property type="molecule type" value="Genomic_DNA"/>
</dbReference>
<comment type="caution">
    <text evidence="2">The sequence shown here is derived from an EMBL/GenBank/DDBJ whole genome shotgun (WGS) entry which is preliminary data.</text>
</comment>
<sequence>DGRYGVKRHTTLIPSDGARAAVHEYLTKLYHSTAEPLPEGRQAEDVVEITNRARRVKRRGKRPRHFVKREERSSGFAPTIKFLPPGTIGLYWDMCKADNPDLRISRKVFTRVWEENFRDHLVIRPKSQHKACSLCIRYKLLLRRLQYQPEAKAEQMRLYRAHLEKHYADRTTYWGSRALSLSRMGLQSTGERLIVLTLDSVDHAKFAAPRDLSMQSKCFSNFVRPSLRCTGVLIHGYGVVLVLGQPFTRQDSSWTCDIIEYCLNLLSQLPPDQCNLPASSIILQGDNSSKELKNNSVMRLLSGAVACRRVQKAQLRTLQAGHSHEDLGQFFSSLCDRISSSSSLHTPTDFVDNLQSWLATVRPLEPMKKVVLLDQESLQRVCGAWIHAVEAMKGQLPDDFTSKELPQLQKGFLLKYADIELQAALDGAVPPIKVESISVLRSVLFKFQREADQKREKELVEFPAQQLQEQIAAVDLKKLETNIAKDLESMTKWAKSCADESNRNAHLDLKYLNARYEKGVRLVDEFMQKRHEYKDSTIGLATAQPDNEAGPQGTLRRTVVLPRIESRS</sequence>
<evidence type="ECO:0000259" key="1">
    <source>
        <dbReference type="Pfam" id="PF25273"/>
    </source>
</evidence>
<evidence type="ECO:0000313" key="3">
    <source>
        <dbReference type="Proteomes" id="UP001642484"/>
    </source>
</evidence>
<keyword evidence="3" id="KW-1185">Reference proteome</keyword>
<proteinExistence type="predicted"/>
<protein>
    <recommendedName>
        <fullName evidence="1">DUF7869 domain-containing protein</fullName>
    </recommendedName>
</protein>
<evidence type="ECO:0000313" key="2">
    <source>
        <dbReference type="EMBL" id="CAK9082899.1"/>
    </source>
</evidence>
<organism evidence="2 3">
    <name type="scientific">Durusdinium trenchii</name>
    <dbReference type="NCBI Taxonomy" id="1381693"/>
    <lineage>
        <taxon>Eukaryota</taxon>
        <taxon>Sar</taxon>
        <taxon>Alveolata</taxon>
        <taxon>Dinophyceae</taxon>
        <taxon>Suessiales</taxon>
        <taxon>Symbiodiniaceae</taxon>
        <taxon>Durusdinium</taxon>
    </lineage>
</organism>
<feature type="domain" description="DUF7869" evidence="1">
    <location>
        <begin position="228"/>
        <end position="358"/>
    </location>
</feature>